<dbReference type="InterPro" id="IPR018060">
    <property type="entry name" value="HTH_AraC"/>
</dbReference>
<dbReference type="InterPro" id="IPR009057">
    <property type="entry name" value="Homeodomain-like_sf"/>
</dbReference>
<keyword evidence="2" id="KW-0238">DNA-binding</keyword>
<dbReference type="KEGG" id="vgu:HYG85_03020"/>
<evidence type="ECO:0000256" key="2">
    <source>
        <dbReference type="ARBA" id="ARBA00023125"/>
    </source>
</evidence>
<name>A0A8J8SAU2_9FIRM</name>
<evidence type="ECO:0000313" key="6">
    <source>
        <dbReference type="Proteomes" id="UP000677305"/>
    </source>
</evidence>
<keyword evidence="3" id="KW-0804">Transcription</keyword>
<dbReference type="SUPFAM" id="SSF46689">
    <property type="entry name" value="Homeodomain-like"/>
    <property type="match status" value="2"/>
</dbReference>
<dbReference type="AlphaFoldDB" id="A0A8J8SAU2"/>
<gene>
    <name evidence="5" type="ORF">HYG85_03020</name>
</gene>
<dbReference type="EMBL" id="CP058561">
    <property type="protein sequence ID" value="QUH27939.1"/>
    <property type="molecule type" value="Genomic_DNA"/>
</dbReference>
<evidence type="ECO:0000256" key="1">
    <source>
        <dbReference type="ARBA" id="ARBA00023015"/>
    </source>
</evidence>
<dbReference type="GO" id="GO:0003700">
    <property type="term" value="F:DNA-binding transcription factor activity"/>
    <property type="evidence" value="ECO:0007669"/>
    <property type="project" value="InterPro"/>
</dbReference>
<dbReference type="InterPro" id="IPR018062">
    <property type="entry name" value="HTH_AraC-typ_CS"/>
</dbReference>
<accession>A0A8J8SAU2</accession>
<protein>
    <submittedName>
        <fullName evidence="5">Helix-turn-helix transcriptional regulator</fullName>
    </submittedName>
</protein>
<keyword evidence="6" id="KW-1185">Reference proteome</keyword>
<sequence>MNIFLSNNNNIIYPHLNHVLKSYYYTTGYSVYAYNDTGKIIDKITKDDYADVNNYMDNLAGSVIANYLHNTSLSPRDSLIYELYKNTYTIIAPVLRDNMLIAFLMMEPFTIINLSTIDKKCYFEKYCKATKIPITYSTFKNFNYIHNNRLNYLGQLFYHLMSKSIYIGCQHFRPMETMNSTKWGKALPLDSYNYTNGFINFPSVKQICDYLVIKDIENALKSYNTIQIFLELPYQNKCNIKMLKYQLVAFTTVIQYHLCIHFKELKTQLHKISNTCILNIDQHYDYSTLFQIGELIIKEFFGVIKNYDSIELSPNILQVLKYIHTNYMNNIKLGDIAKSIPMNESYLSAQFKQEYHISLKQYLNQYRINQATILIKNSNYNLTEIALKVGFESTNYFSTVFKKHLKMTPSQYYKKYRDDI</sequence>
<dbReference type="GO" id="GO:0043565">
    <property type="term" value="F:sequence-specific DNA binding"/>
    <property type="evidence" value="ECO:0007669"/>
    <property type="project" value="InterPro"/>
</dbReference>
<dbReference type="SMART" id="SM00342">
    <property type="entry name" value="HTH_ARAC"/>
    <property type="match status" value="1"/>
</dbReference>
<evidence type="ECO:0000259" key="4">
    <source>
        <dbReference type="PROSITE" id="PS01124"/>
    </source>
</evidence>
<reference evidence="5 6" key="1">
    <citation type="submission" date="2020-07" db="EMBL/GenBank/DDBJ databases">
        <title>Vallitalea guaymasensis genome.</title>
        <authorList>
            <person name="Postec A."/>
        </authorList>
    </citation>
    <scope>NUCLEOTIDE SEQUENCE [LARGE SCALE GENOMIC DNA]</scope>
    <source>
        <strain evidence="5 6">Ra1766G1</strain>
    </source>
</reference>
<proteinExistence type="predicted"/>
<feature type="domain" description="HTH araC/xylS-type" evidence="4">
    <location>
        <begin position="317"/>
        <end position="415"/>
    </location>
</feature>
<dbReference type="PROSITE" id="PS00041">
    <property type="entry name" value="HTH_ARAC_FAMILY_1"/>
    <property type="match status" value="1"/>
</dbReference>
<dbReference type="PROSITE" id="PS01124">
    <property type="entry name" value="HTH_ARAC_FAMILY_2"/>
    <property type="match status" value="1"/>
</dbReference>
<evidence type="ECO:0000256" key="3">
    <source>
        <dbReference type="ARBA" id="ARBA00023163"/>
    </source>
</evidence>
<dbReference type="PANTHER" id="PTHR43280:SF2">
    <property type="entry name" value="HTH-TYPE TRANSCRIPTIONAL REGULATOR EXSA"/>
    <property type="match status" value="1"/>
</dbReference>
<dbReference type="RefSeq" id="WP_212692226.1">
    <property type="nucleotide sequence ID" value="NZ_CP058561.1"/>
</dbReference>
<evidence type="ECO:0000313" key="5">
    <source>
        <dbReference type="EMBL" id="QUH27939.1"/>
    </source>
</evidence>
<dbReference type="Proteomes" id="UP000677305">
    <property type="component" value="Chromosome"/>
</dbReference>
<keyword evidence="1" id="KW-0805">Transcription regulation</keyword>
<dbReference type="Pfam" id="PF12833">
    <property type="entry name" value="HTH_18"/>
    <property type="match status" value="1"/>
</dbReference>
<dbReference type="PRINTS" id="PR00032">
    <property type="entry name" value="HTHARAC"/>
</dbReference>
<dbReference type="PANTHER" id="PTHR43280">
    <property type="entry name" value="ARAC-FAMILY TRANSCRIPTIONAL REGULATOR"/>
    <property type="match status" value="1"/>
</dbReference>
<organism evidence="5 6">
    <name type="scientific">Vallitalea guaymasensis</name>
    <dbReference type="NCBI Taxonomy" id="1185412"/>
    <lineage>
        <taxon>Bacteria</taxon>
        <taxon>Bacillati</taxon>
        <taxon>Bacillota</taxon>
        <taxon>Clostridia</taxon>
        <taxon>Lachnospirales</taxon>
        <taxon>Vallitaleaceae</taxon>
        <taxon>Vallitalea</taxon>
    </lineage>
</organism>
<dbReference type="Gene3D" id="1.10.10.60">
    <property type="entry name" value="Homeodomain-like"/>
    <property type="match status" value="2"/>
</dbReference>
<dbReference type="InterPro" id="IPR020449">
    <property type="entry name" value="Tscrpt_reg_AraC-type_HTH"/>
</dbReference>